<dbReference type="Proteomes" id="UP000481252">
    <property type="component" value="Unassembled WGS sequence"/>
</dbReference>
<organism evidence="1 2">
    <name type="scientific">Mesorhizobium zhangyense</name>
    <dbReference type="NCBI Taxonomy" id="1776730"/>
    <lineage>
        <taxon>Bacteria</taxon>
        <taxon>Pseudomonadati</taxon>
        <taxon>Pseudomonadota</taxon>
        <taxon>Alphaproteobacteria</taxon>
        <taxon>Hyphomicrobiales</taxon>
        <taxon>Phyllobacteriaceae</taxon>
        <taxon>Mesorhizobium</taxon>
    </lineage>
</organism>
<gene>
    <name evidence="1" type="ORF">G6N74_27275</name>
</gene>
<dbReference type="AlphaFoldDB" id="A0A7C9VBK3"/>
<dbReference type="EMBL" id="JAAKZG010000019">
    <property type="protein sequence ID" value="NGN44763.1"/>
    <property type="molecule type" value="Genomic_DNA"/>
</dbReference>
<evidence type="ECO:0000313" key="2">
    <source>
        <dbReference type="Proteomes" id="UP000481252"/>
    </source>
</evidence>
<evidence type="ECO:0000313" key="1">
    <source>
        <dbReference type="EMBL" id="NGN44763.1"/>
    </source>
</evidence>
<keyword evidence="2" id="KW-1185">Reference proteome</keyword>
<name>A0A7C9VBK3_9HYPH</name>
<protein>
    <submittedName>
        <fullName evidence="1">Uncharacterized protein</fullName>
    </submittedName>
</protein>
<dbReference type="RefSeq" id="WP_165121141.1">
    <property type="nucleotide sequence ID" value="NZ_JAAKZG010000019.1"/>
</dbReference>
<proteinExistence type="predicted"/>
<reference evidence="1 2" key="1">
    <citation type="submission" date="2020-02" db="EMBL/GenBank/DDBJ databases">
        <title>Genome sequence of the type strain CGMCC 1.15528 of Mesorhizobium zhangyense.</title>
        <authorList>
            <person name="Gao J."/>
            <person name="Sun J."/>
        </authorList>
    </citation>
    <scope>NUCLEOTIDE SEQUENCE [LARGE SCALE GENOMIC DNA]</scope>
    <source>
        <strain evidence="1 2">CGMCC 1.15528</strain>
    </source>
</reference>
<sequence>MRNVDPLKGISSLTKAHRMAGETSRETYEFCAREGLKTGAVQERVDGGRMGSGVPSEAMSIAQSSLKAAIGHHEMAARQYGRPRHFQWFIPSVHPCPPGRSVP</sequence>
<accession>A0A7C9VBK3</accession>
<comment type="caution">
    <text evidence="1">The sequence shown here is derived from an EMBL/GenBank/DDBJ whole genome shotgun (WGS) entry which is preliminary data.</text>
</comment>